<dbReference type="Proteomes" id="UP000032946">
    <property type="component" value="Chromosome"/>
</dbReference>
<feature type="transmembrane region" description="Helical" evidence="1">
    <location>
        <begin position="66"/>
        <end position="84"/>
    </location>
</feature>
<proteinExistence type="predicted"/>
<gene>
    <name evidence="2" type="ORF">ARTHRO_20138</name>
</gene>
<name>A0A9P1NYD3_9CYAN</name>
<evidence type="ECO:0000256" key="1">
    <source>
        <dbReference type="SAM" id="Phobius"/>
    </source>
</evidence>
<keyword evidence="1" id="KW-0472">Membrane</keyword>
<dbReference type="AlphaFoldDB" id="A0A9P1NYD3"/>
<feature type="transmembrane region" description="Helical" evidence="1">
    <location>
        <begin position="43"/>
        <end position="60"/>
    </location>
</feature>
<evidence type="ECO:0000313" key="3">
    <source>
        <dbReference type="Proteomes" id="UP000032946"/>
    </source>
</evidence>
<keyword evidence="1" id="KW-1133">Transmembrane helix</keyword>
<keyword evidence="1" id="KW-0812">Transmembrane</keyword>
<evidence type="ECO:0000313" key="2">
    <source>
        <dbReference type="EMBL" id="CDM94604.1"/>
    </source>
</evidence>
<accession>A0A9P1NYD3</accession>
<sequence>MTPDLQGLEISRGELKHLSGLGINRVYRPATVKKLLQEGLKTLLAMGLVLLSYGILIGIFPASQTVLVVIHAIACFGLIVDETLKIITTWRHKSLIAIWMQVERYNRIIHAIAFCDQLENAGNSTAKVPDRSQILSALKMIRKELVRTLNTEVMIRRNRCLIKESSHLFPCDVSNLTIPQWQDYTTPEHKILAEAWDIAIAVEAIVIKSVKLRDKYL</sequence>
<keyword evidence="3" id="KW-1185">Reference proteome</keyword>
<dbReference type="RefSeq" id="WP_008050177.1">
    <property type="nucleotide sequence ID" value="NZ_FO818640.1"/>
</dbReference>
<protein>
    <submittedName>
        <fullName evidence="2">Uncharacterized protein</fullName>
    </submittedName>
</protein>
<dbReference type="EMBL" id="FO818640">
    <property type="protein sequence ID" value="CDM94604.1"/>
    <property type="molecule type" value="Genomic_DNA"/>
</dbReference>
<reference evidence="2 3" key="1">
    <citation type="submission" date="2014-02" db="EMBL/GenBank/DDBJ databases">
        <authorList>
            <person name="Genoscope - CEA"/>
        </authorList>
    </citation>
    <scope>NUCLEOTIDE SEQUENCE [LARGE SCALE GENOMIC DNA]</scope>
    <source>
        <strain evidence="2 3">PCC 8005</strain>
    </source>
</reference>
<organism evidence="2 3">
    <name type="scientific">Limnospira indica PCC 8005</name>
    <dbReference type="NCBI Taxonomy" id="376219"/>
    <lineage>
        <taxon>Bacteria</taxon>
        <taxon>Bacillati</taxon>
        <taxon>Cyanobacteriota</taxon>
        <taxon>Cyanophyceae</taxon>
        <taxon>Oscillatoriophycideae</taxon>
        <taxon>Oscillatoriales</taxon>
        <taxon>Sirenicapillariaceae</taxon>
        <taxon>Limnospira</taxon>
    </lineage>
</organism>